<dbReference type="Proteomes" id="UP001295469">
    <property type="component" value="Chromosome C01"/>
</dbReference>
<dbReference type="EMBL" id="HG994365">
    <property type="protein sequence ID" value="CAF2077400.1"/>
    <property type="molecule type" value="Genomic_DNA"/>
</dbReference>
<reference evidence="1" key="3">
    <citation type="submission" date="2021-01" db="EMBL/GenBank/DDBJ databases">
        <authorList>
            <consortium name="Genoscope - CEA"/>
            <person name="William W."/>
        </authorList>
    </citation>
    <scope>NUCLEOTIDE SEQUENCE</scope>
</reference>
<gene>
    <name evidence="2" type="primary">BnaC01g43770D</name>
    <name evidence="1" type="ORF">DARMORV10_C01P43670.1</name>
    <name evidence="2" type="ORF">GSBRNA2T00066045001</name>
</gene>
<evidence type="ECO:0000313" key="2">
    <source>
        <dbReference type="EMBL" id="CDY67709.1"/>
    </source>
</evidence>
<evidence type="ECO:0000313" key="3">
    <source>
        <dbReference type="Proteomes" id="UP000028999"/>
    </source>
</evidence>
<keyword evidence="3" id="KW-1185">Reference proteome</keyword>
<dbReference type="EMBL" id="LK036417">
    <property type="protein sequence ID" value="CDY67709.1"/>
    <property type="molecule type" value="Genomic_DNA"/>
</dbReference>
<name>A0A078JLM4_BRANA</name>
<dbReference type="Gramene" id="CDY67709">
    <property type="protein sequence ID" value="CDY67709"/>
    <property type="gene ID" value="GSBRNA2T00066045001"/>
</dbReference>
<dbReference type="Proteomes" id="UP000028999">
    <property type="component" value="Unassembled WGS sequence"/>
</dbReference>
<evidence type="ECO:0000313" key="1">
    <source>
        <dbReference type="EMBL" id="CAF2077400.1"/>
    </source>
</evidence>
<dbReference type="AlphaFoldDB" id="A0A078JLM4"/>
<accession>A0A078JLM4</accession>
<protein>
    <submittedName>
        <fullName evidence="1">(rape) hypothetical protein</fullName>
    </submittedName>
    <submittedName>
        <fullName evidence="2">BnaC01g43770D protein</fullName>
    </submittedName>
</protein>
<reference evidence="2 3" key="1">
    <citation type="journal article" date="2014" name="Science">
        <title>Plant genetics. Early allopolyploid evolution in the post-Neolithic Brassica napus oilseed genome.</title>
        <authorList>
            <person name="Chalhoub B."/>
            <person name="Denoeud F."/>
            <person name="Liu S."/>
            <person name="Parkin I.A."/>
            <person name="Tang H."/>
            <person name="Wang X."/>
            <person name="Chiquet J."/>
            <person name="Belcram H."/>
            <person name="Tong C."/>
            <person name="Samans B."/>
            <person name="Correa M."/>
            <person name="Da Silva C."/>
            <person name="Just J."/>
            <person name="Falentin C."/>
            <person name="Koh C.S."/>
            <person name="Le Clainche I."/>
            <person name="Bernard M."/>
            <person name="Bento P."/>
            <person name="Noel B."/>
            <person name="Labadie K."/>
            <person name="Alberti A."/>
            <person name="Charles M."/>
            <person name="Arnaud D."/>
            <person name="Guo H."/>
            <person name="Daviaud C."/>
            <person name="Alamery S."/>
            <person name="Jabbari K."/>
            <person name="Zhao M."/>
            <person name="Edger P.P."/>
            <person name="Chelaifa H."/>
            <person name="Tack D."/>
            <person name="Lassalle G."/>
            <person name="Mestiri I."/>
            <person name="Schnel N."/>
            <person name="Le Paslier M.C."/>
            <person name="Fan G."/>
            <person name="Renault V."/>
            <person name="Bayer P.E."/>
            <person name="Golicz A.A."/>
            <person name="Manoli S."/>
            <person name="Lee T.H."/>
            <person name="Thi V.H."/>
            <person name="Chalabi S."/>
            <person name="Hu Q."/>
            <person name="Fan C."/>
            <person name="Tollenaere R."/>
            <person name="Lu Y."/>
            <person name="Battail C."/>
            <person name="Shen J."/>
            <person name="Sidebottom C.H."/>
            <person name="Wang X."/>
            <person name="Canaguier A."/>
            <person name="Chauveau A."/>
            <person name="Berard A."/>
            <person name="Deniot G."/>
            <person name="Guan M."/>
            <person name="Liu Z."/>
            <person name="Sun F."/>
            <person name="Lim Y.P."/>
            <person name="Lyons E."/>
            <person name="Town C.D."/>
            <person name="Bancroft I."/>
            <person name="Wang X."/>
            <person name="Meng J."/>
            <person name="Ma J."/>
            <person name="Pires J.C."/>
            <person name="King G.J."/>
            <person name="Brunel D."/>
            <person name="Delourme R."/>
            <person name="Renard M."/>
            <person name="Aury J.M."/>
            <person name="Adams K.L."/>
            <person name="Batley J."/>
            <person name="Snowdon R.J."/>
            <person name="Tost J."/>
            <person name="Edwards D."/>
            <person name="Zhou Y."/>
            <person name="Hua W."/>
            <person name="Sharpe A.G."/>
            <person name="Paterson A.H."/>
            <person name="Guan C."/>
            <person name="Wincker P."/>
        </authorList>
    </citation>
    <scope>NUCLEOTIDE SEQUENCE [LARGE SCALE GENOMIC DNA]</scope>
    <source>
        <strain evidence="3">cv. Darmor-bzh</strain>
    </source>
</reference>
<reference evidence="2" key="2">
    <citation type="submission" date="2014-06" db="EMBL/GenBank/DDBJ databases">
        <authorList>
            <person name="Genoscope - CEA"/>
        </authorList>
    </citation>
    <scope>NUCLEOTIDE SEQUENCE</scope>
</reference>
<proteinExistence type="predicted"/>
<organism evidence="2 3">
    <name type="scientific">Brassica napus</name>
    <name type="common">Rape</name>
    <dbReference type="NCBI Taxonomy" id="3708"/>
    <lineage>
        <taxon>Eukaryota</taxon>
        <taxon>Viridiplantae</taxon>
        <taxon>Streptophyta</taxon>
        <taxon>Embryophyta</taxon>
        <taxon>Tracheophyta</taxon>
        <taxon>Spermatophyta</taxon>
        <taxon>Magnoliopsida</taxon>
        <taxon>eudicotyledons</taxon>
        <taxon>Gunneridae</taxon>
        <taxon>Pentapetalae</taxon>
        <taxon>rosids</taxon>
        <taxon>malvids</taxon>
        <taxon>Brassicales</taxon>
        <taxon>Brassicaceae</taxon>
        <taxon>Brassiceae</taxon>
        <taxon>Brassica</taxon>
    </lineage>
</organism>
<dbReference type="PaxDb" id="3708-A0A078JLM4"/>
<sequence length="51" mass="5852">MCVNRLPEAFIMGNNNSIAFSFIHHFCRASNRKKRNLEIAVKKSKTVDSKV</sequence>